<dbReference type="Proteomes" id="UP000192468">
    <property type="component" value="Unassembled WGS sequence"/>
</dbReference>
<dbReference type="AlphaFoldDB" id="A0A1W1XZN5"/>
<dbReference type="InterPro" id="IPR035068">
    <property type="entry name" value="TldD/PmbA_N"/>
</dbReference>
<dbReference type="InterPro" id="IPR036059">
    <property type="entry name" value="TldD/PmbA_sf"/>
</dbReference>
<sequence length="475" mass="52610">MKVKMSDFLLERRSTVKKLITELSKEFKYVSVLGSDTHGKRYSVQRKGAAINDSMWNERGFVAKVYNGIGYSEYSFNEIDDSKVKEIAENIKKRVDKQIKNLGLDVKITKYPIIKEEKIQSSFLGEVKILPEDFSDKDIIEKLTKVKNKTLNVSELIFDASVSMQEVHVSKIFISNDKDLYQSYVWSEGYVFAMARKDDNTKVNYSGFSGLKGAEMLDEMDSKVEETAEMAIKLLSAKAVTPGEYEVVCSPDVSGIIAHEAFGHGVEMDMFVKNRAKAPQYIDKPVASSLVNMHDGATSAKNVSSYLFDDEGVIGKDTTIIENGILKRGISDTLSALRLGTKPTGNGKRTSFERKAYTRMTNTFFTAGNDTVEDMISSIKKGYLLECPSSGMEDPKNWGIQCMISYGKEIIDGKLTGNIVSPVVLTGYVPDLLKSISMVSGNVEIEGTGACGKGYKEWVKVSSGGPYIKAKVRMG</sequence>
<feature type="domain" description="Metalloprotease TldD/E C-terminal" evidence="2">
    <location>
        <begin position="242"/>
        <end position="469"/>
    </location>
</feature>
<accession>A0A1W1XZN5</accession>
<evidence type="ECO:0000313" key="3">
    <source>
        <dbReference type="EMBL" id="SMC29373.1"/>
    </source>
</evidence>
<evidence type="ECO:0000313" key="4">
    <source>
        <dbReference type="Proteomes" id="UP000192468"/>
    </source>
</evidence>
<dbReference type="Pfam" id="PF19289">
    <property type="entry name" value="PmbA_TldD_3rd"/>
    <property type="match status" value="1"/>
</dbReference>
<dbReference type="InterPro" id="IPR051463">
    <property type="entry name" value="Peptidase_U62_metallo"/>
</dbReference>
<dbReference type="InterPro" id="IPR045569">
    <property type="entry name" value="Metalloprtase-TldD/E_C"/>
</dbReference>
<dbReference type="GO" id="GO:0008237">
    <property type="term" value="F:metallopeptidase activity"/>
    <property type="evidence" value="ECO:0007669"/>
    <property type="project" value="InterPro"/>
</dbReference>
<dbReference type="PANTHER" id="PTHR30624:SF4">
    <property type="entry name" value="METALLOPROTEASE TLDD"/>
    <property type="match status" value="1"/>
</dbReference>
<dbReference type="EMBL" id="FWXH01000043">
    <property type="protein sequence ID" value="SMC29373.1"/>
    <property type="molecule type" value="Genomic_DNA"/>
</dbReference>
<dbReference type="GO" id="GO:0005829">
    <property type="term" value="C:cytosol"/>
    <property type="evidence" value="ECO:0007669"/>
    <property type="project" value="TreeGrafter"/>
</dbReference>
<dbReference type="Gene3D" id="3.30.2290.10">
    <property type="entry name" value="PmbA/TldD superfamily"/>
    <property type="match status" value="1"/>
</dbReference>
<dbReference type="OrthoDB" id="9803213at2"/>
<keyword evidence="4" id="KW-1185">Reference proteome</keyword>
<dbReference type="SUPFAM" id="SSF111283">
    <property type="entry name" value="Putative modulator of DNA gyrase, PmbA/TldD"/>
    <property type="match status" value="1"/>
</dbReference>
<gene>
    <name evidence="3" type="ORF">SAMN02745134_03873</name>
</gene>
<organism evidence="3 4">
    <name type="scientific">Clostridium acidisoli DSM 12555</name>
    <dbReference type="NCBI Taxonomy" id="1121291"/>
    <lineage>
        <taxon>Bacteria</taxon>
        <taxon>Bacillati</taxon>
        <taxon>Bacillota</taxon>
        <taxon>Clostridia</taxon>
        <taxon>Eubacteriales</taxon>
        <taxon>Clostridiaceae</taxon>
        <taxon>Clostridium</taxon>
    </lineage>
</organism>
<dbReference type="GO" id="GO:0006508">
    <property type="term" value="P:proteolysis"/>
    <property type="evidence" value="ECO:0007669"/>
    <property type="project" value="InterPro"/>
</dbReference>
<comment type="similarity">
    <text evidence="1">Belongs to the peptidase U62 family.</text>
</comment>
<evidence type="ECO:0000256" key="1">
    <source>
        <dbReference type="ARBA" id="ARBA00005836"/>
    </source>
</evidence>
<proteinExistence type="inferred from homology"/>
<protein>
    <submittedName>
        <fullName evidence="3">TldD protein</fullName>
    </submittedName>
</protein>
<reference evidence="3 4" key="1">
    <citation type="submission" date="2017-04" db="EMBL/GenBank/DDBJ databases">
        <authorList>
            <person name="Afonso C.L."/>
            <person name="Miller P.J."/>
            <person name="Scott M.A."/>
            <person name="Spackman E."/>
            <person name="Goraichik I."/>
            <person name="Dimitrov K.M."/>
            <person name="Suarez D.L."/>
            <person name="Swayne D.E."/>
        </authorList>
    </citation>
    <scope>NUCLEOTIDE SEQUENCE [LARGE SCALE GENOMIC DNA]</scope>
    <source>
        <strain evidence="3 4">DSM 12555</strain>
    </source>
</reference>
<dbReference type="RefSeq" id="WP_084117839.1">
    <property type="nucleotide sequence ID" value="NZ_FWXH01000043.1"/>
</dbReference>
<dbReference type="STRING" id="1121291.SAMN02745134_03873"/>
<dbReference type="PANTHER" id="PTHR30624">
    <property type="entry name" value="UNCHARACTERIZED PROTEIN TLDD AND PMBA"/>
    <property type="match status" value="1"/>
</dbReference>
<evidence type="ECO:0000259" key="2">
    <source>
        <dbReference type="Pfam" id="PF19289"/>
    </source>
</evidence>
<name>A0A1W1XZN5_9CLOT</name>